<dbReference type="AlphaFoldDB" id="A0A7R7IFR1"/>
<name>A0A7R7IFR1_9FIRM</name>
<keyword evidence="2" id="KW-1185">Reference proteome</keyword>
<gene>
    <name evidence="1" type="ORF">bsdtb5_36280</name>
</gene>
<dbReference type="KEGG" id="ahb:bsdtb5_36280"/>
<reference evidence="1 2" key="1">
    <citation type="submission" date="2020-11" db="EMBL/GenBank/DDBJ databases">
        <title>Draft genome sequencing of a Lachnospiraceae strain isolated from anoxic soil subjected to BSD treatment.</title>
        <authorList>
            <person name="Uek A."/>
            <person name="Tonouchi A."/>
        </authorList>
    </citation>
    <scope>NUCLEOTIDE SEQUENCE [LARGE SCALE GENOMIC DNA]</scope>
    <source>
        <strain evidence="1 2">TB5</strain>
    </source>
</reference>
<accession>A0A7R7IFR1</accession>
<sequence>MGYNNSQHRQQTVNWPAYELGGQQRCENNVQERVHEHVHELVGSVLIAEVQTDPHNHRFAAVTGEAIQCGEDHYHEVKFRTDYYEGHYHTFCGRSSGAIQVGDRHIHFIKNFTSINDEHNHKFRAATLINDPISENCEG</sequence>
<evidence type="ECO:0008006" key="3">
    <source>
        <dbReference type="Google" id="ProtNLM"/>
    </source>
</evidence>
<proteinExistence type="predicted"/>
<dbReference type="EMBL" id="AP024169">
    <property type="protein sequence ID" value="BCN32333.1"/>
    <property type="molecule type" value="Genomic_DNA"/>
</dbReference>
<organism evidence="1 2">
    <name type="scientific">Anaeromicropila herbilytica</name>
    <dbReference type="NCBI Taxonomy" id="2785025"/>
    <lineage>
        <taxon>Bacteria</taxon>
        <taxon>Bacillati</taxon>
        <taxon>Bacillota</taxon>
        <taxon>Clostridia</taxon>
        <taxon>Lachnospirales</taxon>
        <taxon>Lachnospiraceae</taxon>
        <taxon>Anaeromicropila</taxon>
    </lineage>
</organism>
<evidence type="ECO:0000313" key="1">
    <source>
        <dbReference type="EMBL" id="BCN32333.1"/>
    </source>
</evidence>
<protein>
    <recommendedName>
        <fullName evidence="3">YmaF family protein</fullName>
    </recommendedName>
</protein>
<dbReference type="InterPro" id="IPR024307">
    <property type="entry name" value="YmaF"/>
</dbReference>
<dbReference type="Pfam" id="PF12788">
    <property type="entry name" value="YmaF"/>
    <property type="match status" value="1"/>
</dbReference>
<dbReference type="Proteomes" id="UP000595897">
    <property type="component" value="Chromosome"/>
</dbReference>
<evidence type="ECO:0000313" key="2">
    <source>
        <dbReference type="Proteomes" id="UP000595897"/>
    </source>
</evidence>
<dbReference type="RefSeq" id="WP_271713385.1">
    <property type="nucleotide sequence ID" value="NZ_AP024169.1"/>
</dbReference>